<proteinExistence type="predicted"/>
<gene>
    <name evidence="2" type="primary">32</name>
    <name evidence="2" type="ORF">TIMSHEL_32</name>
</gene>
<evidence type="ECO:0000256" key="1">
    <source>
        <dbReference type="SAM" id="MobiDB-lite"/>
    </source>
</evidence>
<evidence type="ECO:0008006" key="4">
    <source>
        <dbReference type="Google" id="ProtNLM"/>
    </source>
</evidence>
<feature type="compositionally biased region" description="Low complexity" evidence="1">
    <location>
        <begin position="367"/>
        <end position="385"/>
    </location>
</feature>
<evidence type="ECO:0000313" key="3">
    <source>
        <dbReference type="Proteomes" id="UP000006948"/>
    </source>
</evidence>
<dbReference type="RefSeq" id="YP_009607590.1">
    <property type="nucleotide sequence ID" value="NC_041983.1"/>
</dbReference>
<dbReference type="Proteomes" id="UP000006948">
    <property type="component" value="Segment"/>
</dbReference>
<sequence>MTTPNQPAPDSLDTLMGVGHFEVGGADTNYGQNIDENFVTDLVTVPFATFGNMLEVLAMVLMRIPAEALKALEPLIPDWIDGGGNWQEGIVGKIIQALDPRRIPYYFDQFEEWLEQNFKPLAQALSVIGGVVEQIINFVQAIVDAIVAGLRGIPILGSILDGIGGLGGAFGPEGKPIDAIVQGVEEAVGGFVEEAIESIPANMYNEWFETTDAEGIPEEVGVTVAAIRTAVAGGFTLQTFTASDPAWVVPDELRNAATAYAGVIGGGGRGEYGSYVIDADPGLTGEGGKGGSSGGYKVEKFDPSTLGATLAIVVGAAASAVGAHGQPSSIGSLVTSTPNSSGIATELGYQASSSEPGRGGKGGNATTGGPSASTGEAGWSSAAAAGGPGGAWAGAPNAGVTAGNGGHGGTGQTGTTPIAGGGGGGGGGGASGAGSFTTTTSGAGGDGGFPGGGSGGSGGLANNSTVNTSIVRPPGIPANGMAFLLWR</sequence>
<reference evidence="2 3" key="1">
    <citation type="journal article" date="2012" name="J. Virol.">
        <title>Complete Genome Sequences of 138 Mycobacteriophages.</title>
        <authorList>
            <consortium name="the Science Education Alliance Phage Hunters Advancing Genomics and Evolutionary Science Program"/>
            <consortium name="the KwaZulu-Natal Research Institute for Tuberculosis and HIV Mycobacterial Genetics Course Students"/>
            <consortium name="the Phage Hunters Integrating Research and Education Program"/>
            <person name="Hatfull G.F."/>
        </authorList>
    </citation>
    <scope>NUCLEOTIDE SEQUENCE [LARGE SCALE GENOMIC DNA]</scope>
</reference>
<feature type="compositionally biased region" description="Gly residues" evidence="1">
    <location>
        <begin position="419"/>
        <end position="432"/>
    </location>
</feature>
<dbReference type="KEGG" id="vg:40083603"/>
<organism evidence="2 3">
    <name type="scientific">Mycobacterium phage Timshel</name>
    <dbReference type="NCBI Taxonomy" id="1032895"/>
    <lineage>
        <taxon>Viruses</taxon>
        <taxon>Duplodnaviria</taxon>
        <taxon>Heunggongvirae</taxon>
        <taxon>Uroviricota</taxon>
        <taxon>Caudoviricetes</taxon>
        <taxon>Timshelvirus</taxon>
        <taxon>Timshelvirus timshel</taxon>
    </lineage>
</organism>
<dbReference type="GeneID" id="40083603"/>
<keyword evidence="3" id="KW-1185">Reference proteome</keyword>
<feature type="compositionally biased region" description="Gly residues" evidence="1">
    <location>
        <begin position="357"/>
        <end position="366"/>
    </location>
</feature>
<feature type="compositionally biased region" description="Gly residues" evidence="1">
    <location>
        <begin position="442"/>
        <end position="459"/>
    </location>
</feature>
<feature type="region of interest" description="Disordered" evidence="1">
    <location>
        <begin position="349"/>
        <end position="460"/>
    </location>
</feature>
<name>G1DB50_9CAUD</name>
<dbReference type="EMBL" id="JF957060">
    <property type="protein sequence ID" value="AEJ92346.1"/>
    <property type="molecule type" value="Genomic_DNA"/>
</dbReference>
<dbReference type="OrthoDB" id="4431at10239"/>
<evidence type="ECO:0000313" key="2">
    <source>
        <dbReference type="EMBL" id="AEJ92346.1"/>
    </source>
</evidence>
<feature type="compositionally biased region" description="Gly residues" evidence="1">
    <location>
        <begin position="402"/>
        <end position="412"/>
    </location>
</feature>
<accession>G1DB50</accession>
<protein>
    <recommendedName>
        <fullName evidence="4">Minor tail protein</fullName>
    </recommendedName>
</protein>